<dbReference type="RefSeq" id="WP_118962118.1">
    <property type="nucleotide sequence ID" value="NZ_JRMP02000001.1"/>
</dbReference>
<feature type="transmembrane region" description="Helical" evidence="1">
    <location>
        <begin position="438"/>
        <end position="457"/>
    </location>
</feature>
<feature type="transmembrane region" description="Helical" evidence="1">
    <location>
        <begin position="463"/>
        <end position="481"/>
    </location>
</feature>
<keyword evidence="4" id="KW-1185">Reference proteome</keyword>
<dbReference type="STRING" id="1548018.LS64_03590"/>
<name>A0A347VZK1_9HELI</name>
<accession>A0A347VZK1</accession>
<reference evidence="3" key="3">
    <citation type="submission" date="2018-04" db="EMBL/GenBank/DDBJ databases">
        <authorList>
            <person name="Sheh A."/>
            <person name="Shen Z."/>
            <person name="Mannion A.J."/>
            <person name="Fox J.G."/>
        </authorList>
    </citation>
    <scope>NUCLEOTIDE SEQUENCE</scope>
    <source>
        <strain evidence="3">MIT 97-6194</strain>
    </source>
</reference>
<feature type="transmembrane region" description="Helical" evidence="1">
    <location>
        <begin position="6"/>
        <end position="25"/>
    </location>
</feature>
<dbReference type="Proteomes" id="UP000029714">
    <property type="component" value="Unassembled WGS sequence"/>
</dbReference>
<reference evidence="3 4" key="1">
    <citation type="journal article" date="2014" name="Genome Announc.">
        <title>Draft genome sequences of eight enterohepatic helicobacter species isolated from both laboratory and wild rodents.</title>
        <authorList>
            <person name="Sheh A."/>
            <person name="Shen Z."/>
            <person name="Fox J.G."/>
        </authorList>
    </citation>
    <scope>NUCLEOTIDE SEQUENCE [LARGE SCALE GENOMIC DNA]</scope>
    <source>
        <strain evidence="3 4">MIT 97-6194</strain>
    </source>
</reference>
<feature type="transmembrane region" description="Helical" evidence="1">
    <location>
        <begin position="325"/>
        <end position="342"/>
    </location>
</feature>
<keyword evidence="1" id="KW-1133">Transmembrane helix</keyword>
<evidence type="ECO:0000313" key="4">
    <source>
        <dbReference type="Proteomes" id="UP000029714"/>
    </source>
</evidence>
<dbReference type="EMBL" id="JRMP02000001">
    <property type="protein sequence ID" value="TLD95904.1"/>
    <property type="molecule type" value="Genomic_DNA"/>
</dbReference>
<evidence type="ECO:0000313" key="3">
    <source>
        <dbReference type="EMBL" id="TLD95904.1"/>
    </source>
</evidence>
<feature type="transmembrane region" description="Helical" evidence="1">
    <location>
        <begin position="281"/>
        <end position="313"/>
    </location>
</feature>
<proteinExistence type="predicted"/>
<keyword evidence="1" id="KW-0472">Membrane</keyword>
<feature type="transmembrane region" description="Helical" evidence="1">
    <location>
        <begin position="61"/>
        <end position="80"/>
    </location>
</feature>
<evidence type="ECO:0000313" key="2">
    <source>
        <dbReference type="EMBL" id="MWV68557.1"/>
    </source>
</evidence>
<feature type="transmembrane region" description="Helical" evidence="1">
    <location>
        <begin position="376"/>
        <end position="403"/>
    </location>
</feature>
<evidence type="ECO:0000256" key="1">
    <source>
        <dbReference type="SAM" id="Phobius"/>
    </source>
</evidence>
<organism evidence="3 4">
    <name type="scientific">Helicobacter saguini</name>
    <dbReference type="NCBI Taxonomy" id="1548018"/>
    <lineage>
        <taxon>Bacteria</taxon>
        <taxon>Pseudomonadati</taxon>
        <taxon>Campylobacterota</taxon>
        <taxon>Epsilonproteobacteria</taxon>
        <taxon>Campylobacterales</taxon>
        <taxon>Helicobacteraceae</taxon>
        <taxon>Helicobacter</taxon>
    </lineage>
</organism>
<comment type="caution">
    <text evidence="3">The sequence shown here is derived from an EMBL/GenBank/DDBJ whole genome shotgun (WGS) entry which is preliminary data.</text>
</comment>
<evidence type="ECO:0000313" key="5">
    <source>
        <dbReference type="Proteomes" id="UP000477070"/>
    </source>
</evidence>
<keyword evidence="1" id="KW-0812">Transmembrane</keyword>
<dbReference type="EMBL" id="QBIU01000001">
    <property type="protein sequence ID" value="MWV68557.1"/>
    <property type="molecule type" value="Genomic_DNA"/>
</dbReference>
<reference evidence="3 4" key="2">
    <citation type="journal article" date="2016" name="Infect. Immun.">
        <title>Helicobacter saguini, a Novel Helicobacter Isolated from Cotton-Top Tamarins with Ulcerative Colitis, Has Proinflammatory Properties and Induces Typhlocolitis and Dysplasia in Gnotobiotic IL-10-/- Mice.</title>
        <authorList>
            <person name="Shen Z."/>
            <person name="Mannion A."/>
            <person name="Whary M.T."/>
            <person name="Muthupalani S."/>
            <person name="Sheh A."/>
            <person name="Feng Y."/>
            <person name="Gong G."/>
            <person name="Vandamme P."/>
            <person name="Holcombe H.R."/>
            <person name="Paster B.J."/>
            <person name="Fox J.G."/>
        </authorList>
    </citation>
    <scope>NUCLEOTIDE SEQUENCE [LARGE SCALE GENOMIC DNA]</scope>
    <source>
        <strain evidence="3 4">MIT 97-6194</strain>
    </source>
</reference>
<sequence>MRPYALQELAFLVFMYCIVRIFIIFRLDSKEIIESSFLDSLRFKTIIDYISFILKSKVFKIFLLFWSLAIMLFLSFIFYIDKVKSDDFHIASLRVDGILLSDEIAINEYKMLKDFMESKDASLSLNMTTKIDSIESSELKKLENMQQNLKIKTKILYPSLIFRAQSPLVNLKYFEIKILDSITNIDLDFINSKNYTFEKNRQKYIIFESLKPFNIIDSITLQENLQGKIIGNIKYNIKIESLLYIAVFGLYFAVILLFIVFFSFLVILFRIYKNAKLYDKALFLLAISSSFLMLTGYFALIFVLLIFSILTFYMFIKSYNFRIKIFYFIAFFISLVFNKILYKSYFNAFFDYRGSEATSKISIEYFRENIINIISILYRILVDNLGFVIIFMFLSIIILLIFYRKYYKFYSVAFIISSTSLLWCFLVMIVAPYKTLRYIMAIFPLLLLALPFIFRIYYAKSRILGHFSTLFCVINIAILGAQKERIENLNFDYKDSLQSFENALNHAQNTHITFIIPLYIQTIIPYLQGQNYKILSLNNLSCDRLDSILQSALNARNANFIIDKNLTCKPKDSINLKNIITQHKKSYHIVESKNFYFLESNSKI</sequence>
<reference evidence="2 5" key="4">
    <citation type="submission" date="2019-12" db="EMBL/GenBank/DDBJ databases">
        <title>Multi-Generational Helicobacter saguini Isolates.</title>
        <authorList>
            <person name="Mannion A."/>
            <person name="Shen Z."/>
            <person name="Fox J.G."/>
        </authorList>
    </citation>
    <scope>NUCLEOTIDE SEQUENCE [LARGE SCALE GENOMIC DNA]</scope>
    <source>
        <strain evidence="2">16-048</strain>
        <strain evidence="5">16-048 (F4)</strain>
    </source>
</reference>
<dbReference type="AlphaFoldDB" id="A0A347VZK1"/>
<protein>
    <submittedName>
        <fullName evidence="3">Uncharacterized protein</fullName>
    </submittedName>
</protein>
<dbReference type="Proteomes" id="UP000477070">
    <property type="component" value="Unassembled WGS sequence"/>
</dbReference>
<feature type="transmembrane region" description="Helical" evidence="1">
    <location>
        <begin position="242"/>
        <end position="269"/>
    </location>
</feature>
<feature type="transmembrane region" description="Helical" evidence="1">
    <location>
        <begin position="409"/>
        <end position="431"/>
    </location>
</feature>
<gene>
    <name evidence="2" type="ORF">DCO61_00550</name>
    <name evidence="3" type="ORF">LS64_000620</name>
</gene>